<dbReference type="InterPro" id="IPR052519">
    <property type="entry name" value="Euk-type_GlcNAc_Kinase"/>
</dbReference>
<dbReference type="Proteomes" id="UP001145087">
    <property type="component" value="Unassembled WGS sequence"/>
</dbReference>
<gene>
    <name evidence="1" type="ORF">OU798_03870</name>
</gene>
<dbReference type="CDD" id="cd24079">
    <property type="entry name" value="ASKHA_NBD_PG1100-like"/>
    <property type="match status" value="1"/>
</dbReference>
<proteinExistence type="predicted"/>
<evidence type="ECO:0000313" key="2">
    <source>
        <dbReference type="Proteomes" id="UP001145087"/>
    </source>
</evidence>
<keyword evidence="2" id="KW-1185">Reference proteome</keyword>
<dbReference type="EMBL" id="JAPOHD010000007">
    <property type="protein sequence ID" value="MCY1719463.1"/>
    <property type="molecule type" value="Genomic_DNA"/>
</dbReference>
<dbReference type="PANTHER" id="PTHR43190:SF3">
    <property type="entry name" value="N-ACETYL-D-GLUCOSAMINE KINASE"/>
    <property type="match status" value="1"/>
</dbReference>
<dbReference type="SUPFAM" id="SSF53067">
    <property type="entry name" value="Actin-like ATPase domain"/>
    <property type="match status" value="2"/>
</dbReference>
<dbReference type="Gene3D" id="3.30.420.40">
    <property type="match status" value="2"/>
</dbReference>
<name>A0A9X3F300_9BACT</name>
<dbReference type="AlphaFoldDB" id="A0A9X3F300"/>
<protein>
    <submittedName>
        <fullName evidence="1">ATPase</fullName>
    </submittedName>
</protein>
<accession>A0A9X3F300</accession>
<organism evidence="1 2">
    <name type="scientific">Draconibacterium aestuarii</name>
    <dbReference type="NCBI Taxonomy" id="2998507"/>
    <lineage>
        <taxon>Bacteria</taxon>
        <taxon>Pseudomonadati</taxon>
        <taxon>Bacteroidota</taxon>
        <taxon>Bacteroidia</taxon>
        <taxon>Marinilabiliales</taxon>
        <taxon>Prolixibacteraceae</taxon>
        <taxon>Draconibacterium</taxon>
    </lineage>
</organism>
<sequence>MLIIADSGSSKTDWLFINGENTYNIQSPGINPFFQNMDEIIGNQKDLINDEFKAAASKLFFYGAGCIKGKTDKTVLDALSQIFPNAQIQVEDDMLGAARALLGNTKGIACILGTGANSCFYNGTKIMDKIPTLGFILGDEGSGAHIGKLFLNDYFKRAIPKDLKAKIDMELQLEMAGVLNSVYREEYPSRYLASFSTFLNKNINHTYTQNLIKKCFAEFFIRNIERYENYKNLQVNFVGSIAYHYSDLLKEVAFERGITVGKIICKPIEGLKRFHTNF</sequence>
<dbReference type="PANTHER" id="PTHR43190">
    <property type="entry name" value="N-ACETYL-D-GLUCOSAMINE KINASE"/>
    <property type="match status" value="1"/>
</dbReference>
<evidence type="ECO:0000313" key="1">
    <source>
        <dbReference type="EMBL" id="MCY1719463.1"/>
    </source>
</evidence>
<dbReference type="InterPro" id="IPR043129">
    <property type="entry name" value="ATPase_NBD"/>
</dbReference>
<dbReference type="Gene3D" id="1.10.720.160">
    <property type="match status" value="1"/>
</dbReference>
<dbReference type="RefSeq" id="WP_343331800.1">
    <property type="nucleotide sequence ID" value="NZ_JAPOHD010000007.1"/>
</dbReference>
<reference evidence="1" key="1">
    <citation type="submission" date="2022-11" db="EMBL/GenBank/DDBJ databases">
        <title>Marilongibacter aestuarii gen. nov., sp. nov., isolated from tidal flat sediment.</title>
        <authorList>
            <person name="Jiayan W."/>
        </authorList>
    </citation>
    <scope>NUCLEOTIDE SEQUENCE</scope>
    <source>
        <strain evidence="1">Z1-6</strain>
    </source>
</reference>
<comment type="caution">
    <text evidence="1">The sequence shown here is derived from an EMBL/GenBank/DDBJ whole genome shotgun (WGS) entry which is preliminary data.</text>
</comment>